<dbReference type="GO" id="GO:0000166">
    <property type="term" value="F:nucleotide binding"/>
    <property type="evidence" value="ECO:0007669"/>
    <property type="project" value="InterPro"/>
</dbReference>
<evidence type="ECO:0000256" key="2">
    <source>
        <dbReference type="ARBA" id="ARBA00023002"/>
    </source>
</evidence>
<dbReference type="Pfam" id="PF01408">
    <property type="entry name" value="GFO_IDH_MocA"/>
    <property type="match status" value="1"/>
</dbReference>
<evidence type="ECO:0000256" key="1">
    <source>
        <dbReference type="ARBA" id="ARBA00010928"/>
    </source>
</evidence>
<accession>A0A6B2JYA4</accession>
<reference evidence="6 7" key="1">
    <citation type="submission" date="2020-02" db="EMBL/GenBank/DDBJ databases">
        <title>Pseudoroseicyclus tamarix, sp. nov., isolated from offshore sediment of a Tamarix chinensis forest.</title>
        <authorList>
            <person name="Gai Y."/>
        </authorList>
    </citation>
    <scope>NUCLEOTIDE SEQUENCE [LARGE SCALE GENOMIC DNA]</scope>
    <source>
        <strain evidence="6 7">CLL3-39</strain>
    </source>
</reference>
<dbReference type="RefSeq" id="WP_163890575.1">
    <property type="nucleotide sequence ID" value="NZ_JAAFYS010000001.1"/>
</dbReference>
<dbReference type="Proteomes" id="UP000474757">
    <property type="component" value="Unassembled WGS sequence"/>
</dbReference>
<keyword evidence="2" id="KW-0560">Oxidoreductase</keyword>
<protein>
    <submittedName>
        <fullName evidence="6">Gfo/Idh/MocA family oxidoreductase</fullName>
    </submittedName>
</protein>
<name>A0A6B2JYA4_9RHOB</name>
<comment type="caution">
    <text evidence="6">The sequence shown here is derived from an EMBL/GenBank/DDBJ whole genome shotgun (WGS) entry which is preliminary data.</text>
</comment>
<dbReference type="SUPFAM" id="SSF55347">
    <property type="entry name" value="Glyceraldehyde-3-phosphate dehydrogenase-like, C-terminal domain"/>
    <property type="match status" value="1"/>
</dbReference>
<dbReference type="AlphaFoldDB" id="A0A6B2JYA4"/>
<dbReference type="Gene3D" id="3.30.360.10">
    <property type="entry name" value="Dihydrodipicolinate Reductase, domain 2"/>
    <property type="match status" value="1"/>
</dbReference>
<dbReference type="Pfam" id="PF00248">
    <property type="entry name" value="Aldo_ket_red"/>
    <property type="match status" value="1"/>
</dbReference>
<keyword evidence="7" id="KW-1185">Reference proteome</keyword>
<evidence type="ECO:0000313" key="7">
    <source>
        <dbReference type="Proteomes" id="UP000474757"/>
    </source>
</evidence>
<gene>
    <name evidence="6" type="ORF">GZA08_05070</name>
</gene>
<feature type="domain" description="NADP-dependent oxidoreductase" evidence="3">
    <location>
        <begin position="391"/>
        <end position="657"/>
    </location>
</feature>
<dbReference type="InterPro" id="IPR036291">
    <property type="entry name" value="NAD(P)-bd_dom_sf"/>
</dbReference>
<dbReference type="PANTHER" id="PTHR22604:SF105">
    <property type="entry name" value="TRANS-1,2-DIHYDROBENZENE-1,2-DIOL DEHYDROGENASE"/>
    <property type="match status" value="1"/>
</dbReference>
<dbReference type="Pfam" id="PF22725">
    <property type="entry name" value="GFO_IDH_MocA_C3"/>
    <property type="match status" value="1"/>
</dbReference>
<comment type="similarity">
    <text evidence="1">Belongs to the Gfo/Idh/MocA family.</text>
</comment>
<dbReference type="CDD" id="cd19082">
    <property type="entry name" value="AKR_AKR10A1_2"/>
    <property type="match status" value="1"/>
</dbReference>
<feature type="domain" description="GFO/IDH/MocA-like oxidoreductase" evidence="5">
    <location>
        <begin position="141"/>
        <end position="252"/>
    </location>
</feature>
<dbReference type="EMBL" id="JAAGAB010000001">
    <property type="protein sequence ID" value="NDV00342.1"/>
    <property type="molecule type" value="Genomic_DNA"/>
</dbReference>
<dbReference type="InterPro" id="IPR036812">
    <property type="entry name" value="NAD(P)_OxRdtase_dom_sf"/>
</dbReference>
<proteinExistence type="inferred from homology"/>
<dbReference type="Gene3D" id="3.20.20.100">
    <property type="entry name" value="NADP-dependent oxidoreductase domain"/>
    <property type="match status" value="1"/>
</dbReference>
<organism evidence="6 7">
    <name type="scientific">Pseudoroseicyclus tamaricis</name>
    <dbReference type="NCBI Taxonomy" id="2705421"/>
    <lineage>
        <taxon>Bacteria</taxon>
        <taxon>Pseudomonadati</taxon>
        <taxon>Pseudomonadota</taxon>
        <taxon>Alphaproteobacteria</taxon>
        <taxon>Rhodobacterales</taxon>
        <taxon>Paracoccaceae</taxon>
        <taxon>Pseudoroseicyclus</taxon>
    </lineage>
</organism>
<dbReference type="InterPro" id="IPR023210">
    <property type="entry name" value="NADP_OxRdtase_dom"/>
</dbReference>
<feature type="domain" description="Gfo/Idh/MocA-like oxidoreductase N-terminal" evidence="4">
    <location>
        <begin position="3"/>
        <end position="121"/>
    </location>
</feature>
<evidence type="ECO:0000259" key="3">
    <source>
        <dbReference type="Pfam" id="PF00248"/>
    </source>
</evidence>
<dbReference type="InterPro" id="IPR050984">
    <property type="entry name" value="Gfo/Idh/MocA_domain"/>
</dbReference>
<evidence type="ECO:0000313" key="6">
    <source>
        <dbReference type="EMBL" id="NDV00342.1"/>
    </source>
</evidence>
<dbReference type="PANTHER" id="PTHR22604">
    <property type="entry name" value="OXIDOREDUCTASES"/>
    <property type="match status" value="1"/>
</dbReference>
<dbReference type="GO" id="GO:0016491">
    <property type="term" value="F:oxidoreductase activity"/>
    <property type="evidence" value="ECO:0007669"/>
    <property type="project" value="UniProtKB-KW"/>
</dbReference>
<evidence type="ECO:0000259" key="5">
    <source>
        <dbReference type="Pfam" id="PF22725"/>
    </source>
</evidence>
<dbReference type="Gene3D" id="3.40.50.720">
    <property type="entry name" value="NAD(P)-binding Rossmann-like Domain"/>
    <property type="match status" value="1"/>
</dbReference>
<dbReference type="InterPro" id="IPR055170">
    <property type="entry name" value="GFO_IDH_MocA-like_dom"/>
</dbReference>
<dbReference type="SUPFAM" id="SSF51430">
    <property type="entry name" value="NAD(P)-linked oxidoreductase"/>
    <property type="match status" value="1"/>
</dbReference>
<dbReference type="InterPro" id="IPR000683">
    <property type="entry name" value="Gfo/Idh/MocA-like_OxRdtase_N"/>
</dbReference>
<sequence>MTIRWGIIGPGGIAGNFATGLAGADGAELVAIASRSAERRASFGERFGVAEAKRYDSYEALLADEDVDAVYIATPHPWHAEQGLMVIRAGKHLLCEKPAGLNAAEVQVLVEAAREEGVFFAEAFMWLCHPQIERLAQFVTTLGPVQHVRASFGFSAAFSEESRLYALELGGGGILDVGGYAVSAVRMVAGLAEGRFVDPVTFKGTGRLGQTGVDEVAYGLLGFESGITAEVSCAVARNMENVVRVECEKGTITLLDPWIPGRETGPSDAKLLIEEGGQRREEQVVAPKQLYAYEVEAASRAIEAGQTALAFPKMTPAGSIGNNAVLDRWRQELGYATIAERAGAKRHLSGTLPAGLPRIPTAEMPGAGPVSRLILGCDNRETLAEGAILFDAFREAGGTTFDTAHIYGQGLYERVLGQWIADRGVAGEVTVIVKGAHTPWCVPDAIGVQLGLSLGRLGLERAPIYIMHRDNPDVPVGEFVEAVARERDAGRIGIWGGSNWTAARFREAVDYAEAKGLEPPRILNNNLSLAVMDPPIWPGCLTSNDAETLAFLREKGVAHVAWSSQARGYFLPAAERGELEEEGTGPEAFYASPENEERLRRAEELAAKRGVSAHNVATAWVLAQSFPSFAVIGPRSPHELATTLPALGVELTAQEAAWLNLEG</sequence>
<dbReference type="SUPFAM" id="SSF51735">
    <property type="entry name" value="NAD(P)-binding Rossmann-fold domains"/>
    <property type="match status" value="1"/>
</dbReference>
<evidence type="ECO:0000259" key="4">
    <source>
        <dbReference type="Pfam" id="PF01408"/>
    </source>
</evidence>